<organism evidence="2 3">
    <name type="scientific">Protomyces lactucae-debilis</name>
    <dbReference type="NCBI Taxonomy" id="2754530"/>
    <lineage>
        <taxon>Eukaryota</taxon>
        <taxon>Fungi</taxon>
        <taxon>Dikarya</taxon>
        <taxon>Ascomycota</taxon>
        <taxon>Taphrinomycotina</taxon>
        <taxon>Taphrinomycetes</taxon>
        <taxon>Taphrinales</taxon>
        <taxon>Protomycetaceae</taxon>
        <taxon>Protomyces</taxon>
    </lineage>
</organism>
<accession>A0A1Y2F569</accession>
<feature type="region of interest" description="Disordered" evidence="1">
    <location>
        <begin position="162"/>
        <end position="185"/>
    </location>
</feature>
<gene>
    <name evidence="2" type="ORF">BCR37DRAFT_382283</name>
</gene>
<name>A0A1Y2F569_PROLT</name>
<protein>
    <submittedName>
        <fullName evidence="2">Uncharacterized protein</fullName>
    </submittedName>
</protein>
<dbReference type="Proteomes" id="UP000193685">
    <property type="component" value="Unassembled WGS sequence"/>
</dbReference>
<evidence type="ECO:0000313" key="2">
    <source>
        <dbReference type="EMBL" id="ORY78634.1"/>
    </source>
</evidence>
<evidence type="ECO:0000313" key="3">
    <source>
        <dbReference type="Proteomes" id="UP000193685"/>
    </source>
</evidence>
<keyword evidence="3" id="KW-1185">Reference proteome</keyword>
<comment type="caution">
    <text evidence="2">The sequence shown here is derived from an EMBL/GenBank/DDBJ whole genome shotgun (WGS) entry which is preliminary data.</text>
</comment>
<proteinExistence type="predicted"/>
<dbReference type="EMBL" id="MCFI01000017">
    <property type="protein sequence ID" value="ORY78634.1"/>
    <property type="molecule type" value="Genomic_DNA"/>
</dbReference>
<dbReference type="AlphaFoldDB" id="A0A1Y2F569"/>
<sequence length="350" mass="38949">MSSAMYDTLTMPSAMYDTLATTPDLTTLPSIFNYTPNRPPTPFPFYAPICFEMSSILPRPTSAPAQARKSRSASISSAFFTSRSQLSTPDTPVEPPVVQEPMPVPLPHARPSVRFLESAAARPVAPPPAEDFLTLLEKAARNSVVYKKHEESLKRHGFFAREPRHRSPTRLTQKDGTQRPPSPFPFANAAQALAEPIPPLSLDAQAKPGRMGLGINLCFGFGVETPRRYQTFEEEEDTFFNFFKDTHDCVEEPRWPGEPKRLAKPYIFVSSIFDNVPLPVVRKRLTGTASDYPIQGELYDFVAKGTESDEGSWDMLEDESPERDPATLPRLGCDLDAGWVEVSNSLPDLK</sequence>
<evidence type="ECO:0000256" key="1">
    <source>
        <dbReference type="SAM" id="MobiDB-lite"/>
    </source>
</evidence>
<dbReference type="GeneID" id="63786442"/>
<dbReference type="RefSeq" id="XP_040723515.1">
    <property type="nucleotide sequence ID" value="XM_040869843.1"/>
</dbReference>
<reference evidence="2 3" key="1">
    <citation type="submission" date="2016-07" db="EMBL/GenBank/DDBJ databases">
        <title>Pervasive Adenine N6-methylation of Active Genes in Fungi.</title>
        <authorList>
            <consortium name="DOE Joint Genome Institute"/>
            <person name="Mondo S.J."/>
            <person name="Dannebaum R.O."/>
            <person name="Kuo R.C."/>
            <person name="Labutti K."/>
            <person name="Haridas S."/>
            <person name="Kuo A."/>
            <person name="Salamov A."/>
            <person name="Ahrendt S.R."/>
            <person name="Lipzen A."/>
            <person name="Sullivan W."/>
            <person name="Andreopoulos W.B."/>
            <person name="Clum A."/>
            <person name="Lindquist E."/>
            <person name="Daum C."/>
            <person name="Ramamoorthy G.K."/>
            <person name="Gryganskyi A."/>
            <person name="Culley D."/>
            <person name="Magnuson J.K."/>
            <person name="James T.Y."/>
            <person name="O'Malley M.A."/>
            <person name="Stajich J.E."/>
            <person name="Spatafora J.W."/>
            <person name="Visel A."/>
            <person name="Grigoriev I.V."/>
        </authorList>
    </citation>
    <scope>NUCLEOTIDE SEQUENCE [LARGE SCALE GENOMIC DNA]</scope>
    <source>
        <strain evidence="2 3">12-1054</strain>
    </source>
</reference>